<evidence type="ECO:0000256" key="1">
    <source>
        <dbReference type="ARBA" id="ARBA00022729"/>
    </source>
</evidence>
<dbReference type="Proteomes" id="UP000663651">
    <property type="component" value="Chromosome"/>
</dbReference>
<dbReference type="SUPFAM" id="SSF48695">
    <property type="entry name" value="Multiheme cytochromes"/>
    <property type="match status" value="2"/>
</dbReference>
<dbReference type="InterPro" id="IPR036280">
    <property type="entry name" value="Multihaem_cyt_sf"/>
</dbReference>
<proteinExistence type="predicted"/>
<dbReference type="Pfam" id="PF11783">
    <property type="entry name" value="Cytochrome_cB"/>
    <property type="match status" value="1"/>
</dbReference>
<dbReference type="PANTHER" id="PTHR35038">
    <property type="entry name" value="DISSIMILATORY SULFITE REDUCTASE SIRA"/>
    <property type="match status" value="1"/>
</dbReference>
<dbReference type="PANTHER" id="PTHR35038:SF6">
    <property type="entry name" value="SURFACE LOCALIZED DECAHEME CYTOCHROME C LIPOPROTEIN"/>
    <property type="match status" value="1"/>
</dbReference>
<dbReference type="Pfam" id="PF01835">
    <property type="entry name" value="MG2"/>
    <property type="match status" value="1"/>
</dbReference>
<evidence type="ECO:0000313" key="5">
    <source>
        <dbReference type="Proteomes" id="UP000663651"/>
    </source>
</evidence>
<keyword evidence="1 2" id="KW-0732">Signal</keyword>
<feature type="chain" id="PRO_5047309919" description="Macroglobulin domain-containing protein" evidence="2">
    <location>
        <begin position="30"/>
        <end position="616"/>
    </location>
</feature>
<protein>
    <recommendedName>
        <fullName evidence="3">Macroglobulin domain-containing protein</fullName>
    </recommendedName>
</protein>
<accession>A0ABX7Q3L6</accession>
<sequence length="616" mass="65829">MQKKRFTYRYLYFCVAMLAILVVPALACAANLVIKMTTDKTSYLQGNAVLVTALVTSADGKPVTTAKKREVKIIDPQGVTVAKRTMTSTGNGSYSYKHTLASSAPTGTWRALTAFEATSGSGEGSVSFSVVKDAPPTTGTPHANITWNGAGTCVACHSAQATQVHASVHYQWKGATPAITNHNGGGGKIAGAMNAYCINITGNWNSCSNCHVGRGAQPTATSDQAQRENIDCLVCHQEKYKRVKVNGVMVPDTAKMTITMDQAVQTVHKPTRASCLQCHATAGGGDGVKRGDLALAHGSTTDRAYDVHMATTGANLTCQGCHATSEHQIPGRGSDLRPTEGAMPVSCATTACHATKTGTGGHATTDINKHMARVACQTCHIGTYARNAFDTAATEATEVFRDWQQPHLGTTGTYHPLMQMQNDLTPVYTFWNGTSWAYDLFDIATPDPATGNYPVSRPLGGINDPKAKLYPFKYKTASQPLATLTNQLIPVDTSVYFATGNLYNAINSGLVNLGLTAGAPYQMVTTDEYQVLNHEVKTKDKALACTDCHGSTALMNLKQLGYTLKGAESVVCIQCHSFKSNPGFTSVHSKHVASKQYDCSFCHAFSRPERGLRTTK</sequence>
<evidence type="ECO:0000259" key="3">
    <source>
        <dbReference type="Pfam" id="PF01835"/>
    </source>
</evidence>
<feature type="domain" description="Macroglobulin" evidence="3">
    <location>
        <begin position="36"/>
        <end position="130"/>
    </location>
</feature>
<dbReference type="Gene3D" id="2.60.40.1930">
    <property type="match status" value="1"/>
</dbReference>
<name>A0ABX7Q3L6_9BACT</name>
<reference evidence="4 5" key="1">
    <citation type="submission" date="2021-03" db="EMBL/GenBank/DDBJ databases">
        <title>Geobacter metallireducens gen. nov. sp. nov., a microorganism capable of coupling the complete oxidation of organic compounds to the reduction of iron and other metals.</title>
        <authorList>
            <person name="Li Y."/>
        </authorList>
    </citation>
    <scope>NUCLEOTIDE SEQUENCE [LARGE SCALE GENOMIC DNA]</scope>
    <source>
        <strain evidence="4 5">Jerry-YX</strain>
    </source>
</reference>
<organism evidence="4 5">
    <name type="scientific">Geobacter benzoatilyticus</name>
    <dbReference type="NCBI Taxonomy" id="2815309"/>
    <lineage>
        <taxon>Bacteria</taxon>
        <taxon>Pseudomonadati</taxon>
        <taxon>Thermodesulfobacteriota</taxon>
        <taxon>Desulfuromonadia</taxon>
        <taxon>Geobacterales</taxon>
        <taxon>Geobacteraceae</taxon>
        <taxon>Geobacter</taxon>
    </lineage>
</organism>
<dbReference type="RefSeq" id="WP_207163837.1">
    <property type="nucleotide sequence ID" value="NZ_CP071382.1"/>
</dbReference>
<keyword evidence="5" id="KW-1185">Reference proteome</keyword>
<dbReference type="InterPro" id="IPR051829">
    <property type="entry name" value="Multiheme_Cytochr_ET"/>
</dbReference>
<dbReference type="EMBL" id="CP071382">
    <property type="protein sequence ID" value="QSV46048.1"/>
    <property type="molecule type" value="Genomic_DNA"/>
</dbReference>
<evidence type="ECO:0000313" key="4">
    <source>
        <dbReference type="EMBL" id="QSV46048.1"/>
    </source>
</evidence>
<evidence type="ECO:0000256" key="2">
    <source>
        <dbReference type="SAM" id="SignalP"/>
    </source>
</evidence>
<dbReference type="InterPro" id="IPR002890">
    <property type="entry name" value="MG2"/>
</dbReference>
<dbReference type="InterPro" id="IPR024673">
    <property type="entry name" value="Octahem_Cyt_c"/>
</dbReference>
<feature type="signal peptide" evidence="2">
    <location>
        <begin position="1"/>
        <end position="29"/>
    </location>
</feature>
<gene>
    <name evidence="4" type="ORF">JZM60_01775</name>
</gene>